<keyword evidence="1" id="KW-0472">Membrane</keyword>
<name>A0A8E2EUX0_9PEZI</name>
<organism evidence="2 3">
    <name type="scientific">Glonium stellatum</name>
    <dbReference type="NCBI Taxonomy" id="574774"/>
    <lineage>
        <taxon>Eukaryota</taxon>
        <taxon>Fungi</taxon>
        <taxon>Dikarya</taxon>
        <taxon>Ascomycota</taxon>
        <taxon>Pezizomycotina</taxon>
        <taxon>Dothideomycetes</taxon>
        <taxon>Pleosporomycetidae</taxon>
        <taxon>Gloniales</taxon>
        <taxon>Gloniaceae</taxon>
        <taxon>Glonium</taxon>
    </lineage>
</organism>
<evidence type="ECO:0000313" key="2">
    <source>
        <dbReference type="EMBL" id="OCL04783.1"/>
    </source>
</evidence>
<gene>
    <name evidence="2" type="ORF">AOQ84DRAFT_356255</name>
</gene>
<sequence length="52" mass="5779">MLTVTKFHNISSIISFCITVGLSVPFGDVIPPRVLLSFALFCFHFPLHEKSA</sequence>
<evidence type="ECO:0000256" key="1">
    <source>
        <dbReference type="SAM" id="Phobius"/>
    </source>
</evidence>
<accession>A0A8E2EUX0</accession>
<reference evidence="2 3" key="1">
    <citation type="journal article" date="2016" name="Nat. Commun.">
        <title>Ectomycorrhizal ecology is imprinted in the genome of the dominant symbiotic fungus Cenococcum geophilum.</title>
        <authorList>
            <consortium name="DOE Joint Genome Institute"/>
            <person name="Peter M."/>
            <person name="Kohler A."/>
            <person name="Ohm R.A."/>
            <person name="Kuo A."/>
            <person name="Krutzmann J."/>
            <person name="Morin E."/>
            <person name="Arend M."/>
            <person name="Barry K.W."/>
            <person name="Binder M."/>
            <person name="Choi C."/>
            <person name="Clum A."/>
            <person name="Copeland A."/>
            <person name="Grisel N."/>
            <person name="Haridas S."/>
            <person name="Kipfer T."/>
            <person name="LaButti K."/>
            <person name="Lindquist E."/>
            <person name="Lipzen A."/>
            <person name="Maire R."/>
            <person name="Meier B."/>
            <person name="Mihaltcheva S."/>
            <person name="Molinier V."/>
            <person name="Murat C."/>
            <person name="Poggeler S."/>
            <person name="Quandt C.A."/>
            <person name="Sperisen C."/>
            <person name="Tritt A."/>
            <person name="Tisserant E."/>
            <person name="Crous P.W."/>
            <person name="Henrissat B."/>
            <person name="Nehls U."/>
            <person name="Egli S."/>
            <person name="Spatafora J.W."/>
            <person name="Grigoriev I.V."/>
            <person name="Martin F.M."/>
        </authorList>
    </citation>
    <scope>NUCLEOTIDE SEQUENCE [LARGE SCALE GENOMIC DNA]</scope>
    <source>
        <strain evidence="2 3">CBS 207.34</strain>
    </source>
</reference>
<dbReference type="Proteomes" id="UP000250140">
    <property type="component" value="Unassembled WGS sequence"/>
</dbReference>
<keyword evidence="1" id="KW-0812">Transmembrane</keyword>
<keyword evidence="1" id="KW-1133">Transmembrane helix</keyword>
<feature type="transmembrane region" description="Helical" evidence="1">
    <location>
        <begin position="7"/>
        <end position="24"/>
    </location>
</feature>
<proteinExistence type="predicted"/>
<evidence type="ECO:0000313" key="3">
    <source>
        <dbReference type="Proteomes" id="UP000250140"/>
    </source>
</evidence>
<dbReference type="EMBL" id="KV750434">
    <property type="protein sequence ID" value="OCL04783.1"/>
    <property type="molecule type" value="Genomic_DNA"/>
</dbReference>
<protein>
    <submittedName>
        <fullName evidence="2">Uncharacterized protein</fullName>
    </submittedName>
</protein>
<dbReference type="AlphaFoldDB" id="A0A8E2EUX0"/>
<keyword evidence="3" id="KW-1185">Reference proteome</keyword>